<dbReference type="PANTHER" id="PTHR10751">
    <property type="entry name" value="GUANYLATE BINDING PROTEIN"/>
    <property type="match status" value="1"/>
</dbReference>
<comment type="catalytic activity">
    <reaction evidence="10">
        <text>GTP + H2O = GDP + phosphate + H(+)</text>
        <dbReference type="Rhea" id="RHEA:19669"/>
        <dbReference type="ChEBI" id="CHEBI:15377"/>
        <dbReference type="ChEBI" id="CHEBI:15378"/>
        <dbReference type="ChEBI" id="CHEBI:37565"/>
        <dbReference type="ChEBI" id="CHEBI:43474"/>
        <dbReference type="ChEBI" id="CHEBI:58189"/>
    </reaction>
    <physiologicalReaction direction="left-to-right" evidence="10">
        <dbReference type="Rhea" id="RHEA:19670"/>
    </physiologicalReaction>
</comment>
<evidence type="ECO:0000256" key="4">
    <source>
        <dbReference type="ARBA" id="ARBA00022801"/>
    </source>
</evidence>
<evidence type="ECO:0000256" key="9">
    <source>
        <dbReference type="ARBA" id="ARBA00023136"/>
    </source>
</evidence>
<keyword evidence="3" id="KW-0547">Nucleotide-binding</keyword>
<evidence type="ECO:0000256" key="8">
    <source>
        <dbReference type="ARBA" id="ARBA00023134"/>
    </source>
</evidence>
<evidence type="ECO:0000256" key="11">
    <source>
        <dbReference type="PROSITE-ProRule" id="PRU01052"/>
    </source>
</evidence>
<comment type="caution">
    <text evidence="14">The sequence shown here is derived from an EMBL/GenBank/DDBJ whole genome shotgun (WGS) entry which is preliminary data.</text>
</comment>
<keyword evidence="2 12" id="KW-0812">Transmembrane</keyword>
<evidence type="ECO:0000256" key="6">
    <source>
        <dbReference type="ARBA" id="ARBA00022842"/>
    </source>
</evidence>
<dbReference type="GO" id="GO:0003924">
    <property type="term" value="F:GTPase activity"/>
    <property type="evidence" value="ECO:0007669"/>
    <property type="project" value="InterPro"/>
</dbReference>
<protein>
    <recommendedName>
        <fullName evidence="13">GB1/RHD3-type G domain-containing protein</fullName>
    </recommendedName>
</protein>
<keyword evidence="8" id="KW-0342">GTP-binding</keyword>
<keyword evidence="15" id="KW-1185">Reference proteome</keyword>
<dbReference type="FunFam" id="3.40.50.300:FF:003207">
    <property type="entry name" value="ATLastiN (Endoplasmic reticulum GTPase) related"/>
    <property type="match status" value="1"/>
</dbReference>
<dbReference type="AlphaFoldDB" id="A0AAD9K0D9"/>
<keyword evidence="7 12" id="KW-1133">Transmembrane helix</keyword>
<evidence type="ECO:0000313" key="14">
    <source>
        <dbReference type="EMBL" id="KAK2162556.1"/>
    </source>
</evidence>
<feature type="transmembrane region" description="Helical" evidence="12">
    <location>
        <begin position="438"/>
        <end position="456"/>
    </location>
</feature>
<evidence type="ECO:0000259" key="13">
    <source>
        <dbReference type="PROSITE" id="PS51715"/>
    </source>
</evidence>
<evidence type="ECO:0000256" key="1">
    <source>
        <dbReference type="ARBA" id="ARBA00004477"/>
    </source>
</evidence>
<dbReference type="FunFam" id="1.20.58.420:FF:000001">
    <property type="entry name" value="Atlastin-1 isoform 1"/>
    <property type="match status" value="1"/>
</dbReference>
<dbReference type="PROSITE" id="PS51715">
    <property type="entry name" value="G_GB1_RHD3"/>
    <property type="match status" value="1"/>
</dbReference>
<evidence type="ECO:0000256" key="10">
    <source>
        <dbReference type="ARBA" id="ARBA00049117"/>
    </source>
</evidence>
<evidence type="ECO:0000313" key="15">
    <source>
        <dbReference type="Proteomes" id="UP001208570"/>
    </source>
</evidence>
<dbReference type="EMBL" id="JAODUP010000096">
    <property type="protein sequence ID" value="KAK2162556.1"/>
    <property type="molecule type" value="Genomic_DNA"/>
</dbReference>
<evidence type="ECO:0000256" key="3">
    <source>
        <dbReference type="ARBA" id="ARBA00022741"/>
    </source>
</evidence>
<dbReference type="SUPFAM" id="SSF48340">
    <property type="entry name" value="Interferon-induced guanylate-binding protein 1 (GBP1), C-terminal domain"/>
    <property type="match status" value="1"/>
</dbReference>
<gene>
    <name evidence="14" type="ORF">LSH36_96g01027</name>
</gene>
<dbReference type="SUPFAM" id="SSF52540">
    <property type="entry name" value="P-loop containing nucleoside triphosphate hydrolases"/>
    <property type="match status" value="1"/>
</dbReference>
<evidence type="ECO:0000256" key="7">
    <source>
        <dbReference type="ARBA" id="ARBA00022989"/>
    </source>
</evidence>
<dbReference type="InterPro" id="IPR030386">
    <property type="entry name" value="G_GB1_RHD3_dom"/>
</dbReference>
<accession>A0AAD9K0D9</accession>
<name>A0AAD9K0D9_9ANNE</name>
<proteinExistence type="inferred from homology"/>
<evidence type="ECO:0000256" key="2">
    <source>
        <dbReference type="ARBA" id="ARBA00022692"/>
    </source>
</evidence>
<keyword evidence="6" id="KW-0460">Magnesium</keyword>
<keyword evidence="9 12" id="KW-0472">Membrane</keyword>
<dbReference type="InterPro" id="IPR036543">
    <property type="entry name" value="Guanylate-bd_C_sf"/>
</dbReference>
<dbReference type="InterPro" id="IPR027417">
    <property type="entry name" value="P-loop_NTPase"/>
</dbReference>
<evidence type="ECO:0000256" key="12">
    <source>
        <dbReference type="SAM" id="Phobius"/>
    </source>
</evidence>
<dbReference type="Gene3D" id="1.20.58.420">
    <property type="entry name" value="AHSP"/>
    <property type="match status" value="1"/>
</dbReference>
<dbReference type="GO" id="GO:0005525">
    <property type="term" value="F:GTP binding"/>
    <property type="evidence" value="ECO:0007669"/>
    <property type="project" value="UniProtKB-KW"/>
</dbReference>
<keyword evidence="4" id="KW-0378">Hydrolase</keyword>
<dbReference type="InterPro" id="IPR015894">
    <property type="entry name" value="Guanylate-bd_N"/>
</dbReference>
<reference evidence="14" key="1">
    <citation type="journal article" date="2023" name="Mol. Biol. Evol.">
        <title>Third-Generation Sequencing Reveals the Adaptive Role of the Epigenome in Three Deep-Sea Polychaetes.</title>
        <authorList>
            <person name="Perez M."/>
            <person name="Aroh O."/>
            <person name="Sun Y."/>
            <person name="Lan Y."/>
            <person name="Juniper S.K."/>
            <person name="Young C.R."/>
            <person name="Angers B."/>
            <person name="Qian P.Y."/>
        </authorList>
    </citation>
    <scope>NUCLEOTIDE SEQUENCE</scope>
    <source>
        <strain evidence="14">P08H-3</strain>
    </source>
</reference>
<comment type="subcellular location">
    <subcellularLocation>
        <location evidence="1">Endoplasmic reticulum membrane</location>
        <topology evidence="1">Multi-pass membrane protein</topology>
    </subcellularLocation>
</comment>
<dbReference type="Gene3D" id="3.40.50.300">
    <property type="entry name" value="P-loop containing nucleotide triphosphate hydrolases"/>
    <property type="match status" value="1"/>
</dbReference>
<dbReference type="FunFam" id="3.40.50.300:FF:004169">
    <property type="entry name" value="Atlastin 3"/>
    <property type="match status" value="1"/>
</dbReference>
<dbReference type="GO" id="GO:0005789">
    <property type="term" value="C:endoplasmic reticulum membrane"/>
    <property type="evidence" value="ECO:0007669"/>
    <property type="project" value="UniProtKB-SubCell"/>
</dbReference>
<sequence length="503" mass="56787">MTKFLISKINMAEGGDLTADSRVTGAPVSASGTCLQGQPVQIVTTTDQHTFQLDEERLEEILLSPNVRDKKVVVVSVAGAFRKGKSFLLDFFLRYLNAQASKDWLGDDSSPLEGFPWKGGAERYTTGILMWSEPFEITLSNGERVAVLLMDTQGAFDSQSTVKDCATVFALSTMLSSVQVYNITSNVQEDDLQHLQLFTEYGRLAMEDNGTKPFQSLQFLVRDWSYPYQYAYGANGGMELLNKRLELNDKQHPELQQLRQHIRACFTNIGCFLMPHPGLKVATNPYFDGRLSDIEPDFKIQLLELVPLLLSPENLVVKEIHGRDITGKELVEYFKLVGGDKPYLLPDMLERENNRLFEHTLKIFHTTRKMGGEEFSKFYADKLEEELSELYENYTKHNEGKNIFAAARTPAVLFILMITFYIISGFFGIIGLEGLANFVNLLMLVTLVLFAVWTYIRYSGEYREVGSSIDKAADMMWENAFGLIVMRVVHGGAIRAAEGKKKD</sequence>
<feature type="transmembrane region" description="Helical" evidence="12">
    <location>
        <begin position="411"/>
        <end position="432"/>
    </location>
</feature>
<dbReference type="CDD" id="cd01851">
    <property type="entry name" value="GBP"/>
    <property type="match status" value="1"/>
</dbReference>
<dbReference type="Proteomes" id="UP001208570">
    <property type="component" value="Unassembled WGS sequence"/>
</dbReference>
<dbReference type="Pfam" id="PF02263">
    <property type="entry name" value="GBP"/>
    <property type="match status" value="1"/>
</dbReference>
<comment type="similarity">
    <text evidence="11">Belongs to the TRAFAC class dynamin-like GTPase superfamily. GB1/RHD3 GTPase family.</text>
</comment>
<evidence type="ECO:0000256" key="5">
    <source>
        <dbReference type="ARBA" id="ARBA00022824"/>
    </source>
</evidence>
<organism evidence="14 15">
    <name type="scientific">Paralvinella palmiformis</name>
    <dbReference type="NCBI Taxonomy" id="53620"/>
    <lineage>
        <taxon>Eukaryota</taxon>
        <taxon>Metazoa</taxon>
        <taxon>Spiralia</taxon>
        <taxon>Lophotrochozoa</taxon>
        <taxon>Annelida</taxon>
        <taxon>Polychaeta</taxon>
        <taxon>Sedentaria</taxon>
        <taxon>Canalipalpata</taxon>
        <taxon>Terebellida</taxon>
        <taxon>Terebelliformia</taxon>
        <taxon>Alvinellidae</taxon>
        <taxon>Paralvinella</taxon>
    </lineage>
</organism>
<feature type="domain" description="GB1/RHD3-type G" evidence="13">
    <location>
        <begin position="69"/>
        <end position="314"/>
    </location>
</feature>
<keyword evidence="5" id="KW-0256">Endoplasmic reticulum</keyword>